<dbReference type="RefSeq" id="WP_074372529.1">
    <property type="nucleotide sequence ID" value="NZ_AP024907.1"/>
</dbReference>
<protein>
    <recommendedName>
        <fullName evidence="3">Phage late control gene D protein (GPD)</fullName>
    </recommendedName>
</protein>
<dbReference type="Proteomes" id="UP000184774">
    <property type="component" value="Unassembled WGS sequence"/>
</dbReference>
<evidence type="ECO:0000313" key="2">
    <source>
        <dbReference type="Proteomes" id="UP000184774"/>
    </source>
</evidence>
<dbReference type="OrthoDB" id="6395620at2"/>
<accession>A0A1N6M3F4</accession>
<dbReference type="AlphaFoldDB" id="A0A1N6M3F4"/>
<dbReference type="EMBL" id="FSSB01000010">
    <property type="protein sequence ID" value="SIO93974.1"/>
    <property type="molecule type" value="Genomic_DNA"/>
</dbReference>
<sequence length="531" mass="60833">MFTDKAALTLTLTVNHQAHTVAGGNIKFCQLHLDKQGFNGEVHFWLSDESGSDPLIGDFTSEQLIDLTLGLTQDSTNPDKDTLTLRALVAQRSVYEQTFMDVKGNKVLYRKYQCRFFDAAQFLWQQHFPCELYVGKSMKEVISAQTTDALNIQFGSRVLEQVQPLICLSMGATGICFYQFVLNYLKQQGVFWRYDYKKNSYTITDDKVRPAQNQDLLPADKPRFKLHYPKVDIQSQNLLNANSAQAKIIPLSQNPLVQGIKNDRLMRSPFTDMENTQKQLQLSHSTPQMAKLQFTLRAIPVNQLYPGVGLELKRPGWSKISLAYQQPYQGVKTGIKLTATRQSAPDDLNMPTTQYQCEYQGIFEHQQDNSSDGDAPLPESCFVEGIILSEPGADEDKSYQYAQDESTKQNQYRVHIPLWDQEIKLLFRPDFLPPHFYFPLYKGCRVLLEISLFEARVCRVLDWGQSVFMEQSTQGNHLLLGNNDKDQTAIRHEYQDDKPVFSIKRTKDKDTELMQWQDGKITIQTQEADGD</sequence>
<gene>
    <name evidence="1" type="ORF">VSP9026_01655</name>
</gene>
<evidence type="ECO:0000313" key="1">
    <source>
        <dbReference type="EMBL" id="SIO93974.1"/>
    </source>
</evidence>
<name>A0A1N6M3F4_9VIBR</name>
<evidence type="ECO:0008006" key="3">
    <source>
        <dbReference type="Google" id="ProtNLM"/>
    </source>
</evidence>
<reference evidence="1 2" key="1">
    <citation type="submission" date="2016-12" db="EMBL/GenBank/DDBJ databases">
        <authorList>
            <person name="Song W.-J."/>
            <person name="Kurnit D.M."/>
        </authorList>
    </citation>
    <scope>NUCLEOTIDE SEQUENCE [LARGE SCALE GENOMIC DNA]</scope>
    <source>
        <strain evidence="1 2">CECT 9026</strain>
    </source>
</reference>
<proteinExistence type="predicted"/>
<organism evidence="1 2">
    <name type="scientific">Vibrio spartinae</name>
    <dbReference type="NCBI Taxonomy" id="1918945"/>
    <lineage>
        <taxon>Bacteria</taxon>
        <taxon>Pseudomonadati</taxon>
        <taxon>Pseudomonadota</taxon>
        <taxon>Gammaproteobacteria</taxon>
        <taxon>Vibrionales</taxon>
        <taxon>Vibrionaceae</taxon>
        <taxon>Vibrio</taxon>
    </lineage>
</organism>